<dbReference type="Proteomes" id="UP000288943">
    <property type="component" value="Chromosome"/>
</dbReference>
<dbReference type="RefSeq" id="WP_042227007.1">
    <property type="nucleotide sequence ID" value="NZ_CP026520.1"/>
</dbReference>
<evidence type="ECO:0000256" key="1">
    <source>
        <dbReference type="ARBA" id="ARBA00022679"/>
    </source>
</evidence>
<dbReference type="OrthoDB" id="1956540at2"/>
<keyword evidence="4" id="KW-0489">Methyltransferase</keyword>
<dbReference type="GeneID" id="95376945"/>
<dbReference type="Gene3D" id="3.40.50.150">
    <property type="entry name" value="Vaccinia Virus protein VP39"/>
    <property type="match status" value="1"/>
</dbReference>
<evidence type="ECO:0000313" key="6">
    <source>
        <dbReference type="Proteomes" id="UP001527202"/>
    </source>
</evidence>
<name>A0A410WZ03_9BACL</name>
<dbReference type="InterPro" id="IPR029063">
    <property type="entry name" value="SAM-dependent_MTases_sf"/>
</dbReference>
<dbReference type="EMBL" id="JAMDMJ010000015">
    <property type="protein sequence ID" value="MCY9597008.1"/>
    <property type="molecule type" value="Genomic_DNA"/>
</dbReference>
<dbReference type="PANTHER" id="PTHR32266">
    <property type="entry name" value="NICOTIANAMINE SYNTHASE 3"/>
    <property type="match status" value="1"/>
</dbReference>
<evidence type="ECO:0000313" key="3">
    <source>
        <dbReference type="EMBL" id="MCY9597008.1"/>
    </source>
</evidence>
<keyword evidence="2" id="KW-0949">S-adenosyl-L-methionine</keyword>
<protein>
    <submittedName>
        <fullName evidence="4">Class I SAM-dependent methyltransferase</fullName>
    </submittedName>
</protein>
<evidence type="ECO:0000313" key="4">
    <source>
        <dbReference type="EMBL" id="QAV19696.1"/>
    </source>
</evidence>
<dbReference type="PANTHER" id="PTHR32266:SF12">
    <property type="entry name" value="NICOTIANAMINE SYNTHASE 3"/>
    <property type="match status" value="1"/>
</dbReference>
<proteinExistence type="predicted"/>
<evidence type="ECO:0000256" key="2">
    <source>
        <dbReference type="ARBA" id="ARBA00022691"/>
    </source>
</evidence>
<organism evidence="4 5">
    <name type="scientific">Paenibacillus chitinolyticus</name>
    <dbReference type="NCBI Taxonomy" id="79263"/>
    <lineage>
        <taxon>Bacteria</taxon>
        <taxon>Bacillati</taxon>
        <taxon>Bacillota</taxon>
        <taxon>Bacilli</taxon>
        <taxon>Bacillales</taxon>
        <taxon>Paenibacillaceae</taxon>
        <taxon>Paenibacillus</taxon>
    </lineage>
</organism>
<dbReference type="EMBL" id="CP026520">
    <property type="protein sequence ID" value="QAV19696.1"/>
    <property type="molecule type" value="Genomic_DNA"/>
</dbReference>
<dbReference type="SUPFAM" id="SSF53335">
    <property type="entry name" value="S-adenosyl-L-methionine-dependent methyltransferases"/>
    <property type="match status" value="1"/>
</dbReference>
<dbReference type="Proteomes" id="UP001527202">
    <property type="component" value="Unassembled WGS sequence"/>
</dbReference>
<reference evidence="4 5" key="1">
    <citation type="submission" date="2018-01" db="EMBL/GenBank/DDBJ databases">
        <title>The whole genome sequencing and assembly of Paenibacillus chitinolyticus KCCM 41400 strain.</title>
        <authorList>
            <person name="Kim J.-Y."/>
            <person name="Park M.-K."/>
            <person name="Lee Y.-J."/>
            <person name="Yi H."/>
            <person name="Bahn Y.-S."/>
            <person name="Kim J.F."/>
            <person name="Lee D.-W."/>
        </authorList>
    </citation>
    <scope>NUCLEOTIDE SEQUENCE [LARGE SCALE GENOMIC DNA]</scope>
    <source>
        <strain evidence="4 5">KCCM 41400</strain>
    </source>
</reference>
<dbReference type="InterPro" id="IPR004298">
    <property type="entry name" value="Nicotian_synth"/>
</dbReference>
<sequence length="264" mass="30053">MHTPEQFLQTLNGFQAQFAQLAERYEGTAQGSSELEAILDDYSAFITNEANEESWEHLNRQDSGHMSRLVEDLRKTSAFCVAIMEKYRAWKLLNGDAERTEYFRNIESCIEKEFGSFQVTADSKVLLVGSGSFPMTPLYIAKRTGAEVIGIDIDREAVELGRRVVEELGSGLKIRLENVFVEHLDDIREVTHIIFSSTVANKYELLDQLEALTERDVIVAMRYGDGLKSLFNYPMQKVNGRKWSLAETVLRPGHVFDIALYRKA</sequence>
<keyword evidence="6" id="KW-1185">Reference proteome</keyword>
<dbReference type="GO" id="GO:0030410">
    <property type="term" value="F:nicotianamine synthase activity"/>
    <property type="evidence" value="ECO:0007669"/>
    <property type="project" value="InterPro"/>
</dbReference>
<reference evidence="3 6" key="2">
    <citation type="submission" date="2022-05" db="EMBL/GenBank/DDBJ databases">
        <title>Genome Sequencing of Bee-Associated Microbes.</title>
        <authorList>
            <person name="Dunlap C."/>
        </authorList>
    </citation>
    <scope>NUCLEOTIDE SEQUENCE [LARGE SCALE GENOMIC DNA]</scope>
    <source>
        <strain evidence="3 6">NRRL B-23120</strain>
    </source>
</reference>
<evidence type="ECO:0000313" key="5">
    <source>
        <dbReference type="Proteomes" id="UP000288943"/>
    </source>
</evidence>
<gene>
    <name evidence="3" type="ORF">M5X16_14625</name>
    <name evidence="4" type="ORF">PC41400_19305</name>
</gene>
<dbReference type="GO" id="GO:0030418">
    <property type="term" value="P:nicotianamine biosynthetic process"/>
    <property type="evidence" value="ECO:0007669"/>
    <property type="project" value="InterPro"/>
</dbReference>
<keyword evidence="1 4" id="KW-0808">Transferase</keyword>
<dbReference type="AlphaFoldDB" id="A0A410WZ03"/>
<dbReference type="KEGG" id="pchi:PC41400_19305"/>
<accession>A0A410WZ03</accession>
<dbReference type="GO" id="GO:0032259">
    <property type="term" value="P:methylation"/>
    <property type="evidence" value="ECO:0007669"/>
    <property type="project" value="UniProtKB-KW"/>
</dbReference>
<dbReference type="GO" id="GO:0008168">
    <property type="term" value="F:methyltransferase activity"/>
    <property type="evidence" value="ECO:0007669"/>
    <property type="project" value="UniProtKB-KW"/>
</dbReference>